<evidence type="ECO:0000259" key="2">
    <source>
        <dbReference type="PROSITE" id="PS50011"/>
    </source>
</evidence>
<dbReference type="SUPFAM" id="SSF56112">
    <property type="entry name" value="Protein kinase-like (PK-like)"/>
    <property type="match status" value="1"/>
</dbReference>
<dbReference type="Gene3D" id="1.10.510.10">
    <property type="entry name" value="Transferase(Phosphotransferase) domain 1"/>
    <property type="match status" value="1"/>
</dbReference>
<gene>
    <name evidence="3" type="ORF">PBRASI_LOCUS2433</name>
</gene>
<protein>
    <submittedName>
        <fullName evidence="3">8075_t:CDS:1</fullName>
    </submittedName>
</protein>
<sequence length="522" mass="59332">MARPKSVCKNANKGEKVEKLVDELKMSVDDVHEEVKEEESNNNKPTGKEKEEASLNVLDTYREKCCIILPEIHELESFLENSLREDMKIPLSQDQFDMLISMQLNDPCTPEDIAVLFRISDTENAFQLFTKMFTSALWSFIPPANSTEDTFHSLWDRNIRDILQYILPEGTSIRNTCHGTSTNTKQPDFGFILNGVCPFRGEEKSQESGVDPRCELQEKLVWSYGNVPYILGYYANGPIVVFTAICRPSSTSNLPELVDIVTSDLRMLHGRIYHLRRMINVSFLLSSITDIIGWHGAPEFQVVERRDTNMEVLRTIEVCGTNIRKAFMGSNRAACLAKLQNVYNTLAEKRVPNVDYLVYKRESIENQQSVAYLAPKGMSTYPKTEEELIQAVSCILEALVVMHSTPNPLFHRDIRWPNVIRASDNLLKWFLIDWDEAASPPTRAATHLERSCHAPEVLNDCHGGEVDVWGVGHLIKESSHWILGLSDNIVQLGEWMQTRGSERPDASAALKAIRALQWNMNK</sequence>
<evidence type="ECO:0000313" key="3">
    <source>
        <dbReference type="EMBL" id="CAG8497544.1"/>
    </source>
</evidence>
<name>A0A9N8ZJ83_9GLOM</name>
<proteinExistence type="predicted"/>
<evidence type="ECO:0000313" key="4">
    <source>
        <dbReference type="Proteomes" id="UP000789739"/>
    </source>
</evidence>
<dbReference type="OrthoDB" id="2410206at2759"/>
<dbReference type="Proteomes" id="UP000789739">
    <property type="component" value="Unassembled WGS sequence"/>
</dbReference>
<comment type="caution">
    <text evidence="3">The sequence shown here is derived from an EMBL/GenBank/DDBJ whole genome shotgun (WGS) entry which is preliminary data.</text>
</comment>
<dbReference type="AlphaFoldDB" id="A0A9N8ZJ83"/>
<reference evidence="3" key="1">
    <citation type="submission" date="2021-06" db="EMBL/GenBank/DDBJ databases">
        <authorList>
            <person name="Kallberg Y."/>
            <person name="Tangrot J."/>
            <person name="Rosling A."/>
        </authorList>
    </citation>
    <scope>NUCLEOTIDE SEQUENCE</scope>
    <source>
        <strain evidence="3">BR232B</strain>
    </source>
</reference>
<keyword evidence="4" id="KW-1185">Reference proteome</keyword>
<organism evidence="3 4">
    <name type="scientific">Paraglomus brasilianum</name>
    <dbReference type="NCBI Taxonomy" id="144538"/>
    <lineage>
        <taxon>Eukaryota</taxon>
        <taxon>Fungi</taxon>
        <taxon>Fungi incertae sedis</taxon>
        <taxon>Mucoromycota</taxon>
        <taxon>Glomeromycotina</taxon>
        <taxon>Glomeromycetes</taxon>
        <taxon>Paraglomerales</taxon>
        <taxon>Paraglomeraceae</taxon>
        <taxon>Paraglomus</taxon>
    </lineage>
</organism>
<dbReference type="GO" id="GO:0005524">
    <property type="term" value="F:ATP binding"/>
    <property type="evidence" value="ECO:0007669"/>
    <property type="project" value="InterPro"/>
</dbReference>
<accession>A0A9N8ZJ83</accession>
<feature type="domain" description="Protein kinase" evidence="2">
    <location>
        <begin position="225"/>
        <end position="522"/>
    </location>
</feature>
<evidence type="ECO:0000256" key="1">
    <source>
        <dbReference type="SAM" id="MobiDB-lite"/>
    </source>
</evidence>
<feature type="region of interest" description="Disordered" evidence="1">
    <location>
        <begin position="28"/>
        <end position="51"/>
    </location>
</feature>
<dbReference type="PROSITE" id="PS50011">
    <property type="entry name" value="PROTEIN_KINASE_DOM"/>
    <property type="match status" value="1"/>
</dbReference>
<dbReference type="GO" id="GO:0004672">
    <property type="term" value="F:protein kinase activity"/>
    <property type="evidence" value="ECO:0007669"/>
    <property type="project" value="InterPro"/>
</dbReference>
<dbReference type="InterPro" id="IPR000719">
    <property type="entry name" value="Prot_kinase_dom"/>
</dbReference>
<dbReference type="InterPro" id="IPR011009">
    <property type="entry name" value="Kinase-like_dom_sf"/>
</dbReference>
<dbReference type="EMBL" id="CAJVPI010000189">
    <property type="protein sequence ID" value="CAG8497544.1"/>
    <property type="molecule type" value="Genomic_DNA"/>
</dbReference>